<comment type="similarity">
    <text evidence="1">Belongs to the bacterial solute-binding protein 1 family.</text>
</comment>
<dbReference type="InterPro" id="IPR050490">
    <property type="entry name" value="Bact_solute-bd_prot1"/>
</dbReference>
<proteinExistence type="inferred from homology"/>
<protein>
    <submittedName>
        <fullName evidence="3">Extracellular solute-binding protein</fullName>
    </submittedName>
</protein>
<dbReference type="Gene3D" id="3.40.190.10">
    <property type="entry name" value="Periplasmic binding protein-like II"/>
    <property type="match status" value="1"/>
</dbReference>
<evidence type="ECO:0000313" key="4">
    <source>
        <dbReference type="Proteomes" id="UP001208131"/>
    </source>
</evidence>
<evidence type="ECO:0000313" key="3">
    <source>
        <dbReference type="EMBL" id="MCU6704927.1"/>
    </source>
</evidence>
<dbReference type="RefSeq" id="WP_046440648.1">
    <property type="nucleotide sequence ID" value="NZ_JAOQJZ010000002.1"/>
</dbReference>
<gene>
    <name evidence="3" type="ORF">OCV57_03155</name>
</gene>
<evidence type="ECO:0000256" key="1">
    <source>
        <dbReference type="ARBA" id="ARBA00008520"/>
    </source>
</evidence>
<comment type="caution">
    <text evidence="3">The sequence shown here is derived from an EMBL/GenBank/DDBJ whole genome shotgun (WGS) entry which is preliminary data.</text>
</comment>
<reference evidence="3 4" key="1">
    <citation type="journal article" date="2021" name="ISME Commun">
        <title>Automated analysis of genomic sequences facilitates high-throughput and comprehensive description of bacteria.</title>
        <authorList>
            <person name="Hitch T.C.A."/>
        </authorList>
    </citation>
    <scope>NUCLEOTIDE SEQUENCE [LARGE SCALE GENOMIC DNA]</scope>
    <source>
        <strain evidence="3 4">Sanger_31</strain>
    </source>
</reference>
<sequence length="471" mass="53315">MKIKKILALAVALTSVFAVAGCGSTGDSSSKVSTVKKVKVEDTQEIEAIPDDAQKTIRWMGTYDLNPDEKKGEDKSVEMTLFNNKGGKVEYTRVTDSEKFDQLASAIMAQQNVPDIFKYEWMAFPAQVLKDMYQPVDDIVNFDDPLWADVKTAADKFVMGGKHYVAPISFTVGTLMMYDQDVIDAEGLDDPYELYQNNEWNWDNWYDMMSEFVSNAPADVERFGINGWFQTQVIQQTGKTMVNYDGEKFTNNINDPDIERAEDLLYQVGKNNLVNGNWLGNAKQALKDGNLLFYCMGTWAMTGNNGPSDADTWRVVPVPSDPNTDEKYMTSDMTAYMWVRGSTAKEAVKCWYECCRMANTDETYKENGKEKFLNANPNWTEDMYQVIVDCSSSEYNQVFDYGYGISSTMSDDNANEDGNCVTRKLYEYTNKADDNGKQFSWTELRESYSATVDAELKTINDAVVAFNKKNS</sequence>
<evidence type="ECO:0000256" key="2">
    <source>
        <dbReference type="SAM" id="SignalP"/>
    </source>
</evidence>
<dbReference type="EMBL" id="JAOQJZ010000002">
    <property type="protein sequence ID" value="MCU6704927.1"/>
    <property type="molecule type" value="Genomic_DNA"/>
</dbReference>
<dbReference type="PANTHER" id="PTHR43649:SF31">
    <property type="entry name" value="SN-GLYCEROL-3-PHOSPHATE-BINDING PERIPLASMIC PROTEIN UGPB"/>
    <property type="match status" value="1"/>
</dbReference>
<dbReference type="PROSITE" id="PS51257">
    <property type="entry name" value="PROKAR_LIPOPROTEIN"/>
    <property type="match status" value="1"/>
</dbReference>
<feature type="chain" id="PRO_5042061885" evidence="2">
    <location>
        <begin position="21"/>
        <end position="471"/>
    </location>
</feature>
<keyword evidence="4" id="KW-1185">Reference proteome</keyword>
<feature type="signal peptide" evidence="2">
    <location>
        <begin position="1"/>
        <end position="20"/>
    </location>
</feature>
<accession>A0AAE3IIF5</accession>
<organism evidence="3 4">
    <name type="scientific">Hominimerdicola aceti</name>
    <dbReference type="NCBI Taxonomy" id="2981726"/>
    <lineage>
        <taxon>Bacteria</taxon>
        <taxon>Bacillati</taxon>
        <taxon>Bacillota</taxon>
        <taxon>Clostridia</taxon>
        <taxon>Eubacteriales</taxon>
        <taxon>Oscillospiraceae</taxon>
        <taxon>Hominimerdicola</taxon>
    </lineage>
</organism>
<dbReference type="SUPFAM" id="SSF53850">
    <property type="entry name" value="Periplasmic binding protein-like II"/>
    <property type="match status" value="1"/>
</dbReference>
<dbReference type="Proteomes" id="UP001208131">
    <property type="component" value="Unassembled WGS sequence"/>
</dbReference>
<keyword evidence="2" id="KW-0732">Signal</keyword>
<name>A0AAE3IIF5_9FIRM</name>
<dbReference type="PANTHER" id="PTHR43649">
    <property type="entry name" value="ARABINOSE-BINDING PROTEIN-RELATED"/>
    <property type="match status" value="1"/>
</dbReference>
<dbReference type="AlphaFoldDB" id="A0AAE3IIF5"/>